<evidence type="ECO:0000313" key="2">
    <source>
        <dbReference type="Proteomes" id="UP001212997"/>
    </source>
</evidence>
<evidence type="ECO:0000313" key="1">
    <source>
        <dbReference type="EMBL" id="KAJ3486477.1"/>
    </source>
</evidence>
<dbReference type="AlphaFoldDB" id="A0AAD5V7J3"/>
<organism evidence="1 2">
    <name type="scientific">Meripilus lineatus</name>
    <dbReference type="NCBI Taxonomy" id="2056292"/>
    <lineage>
        <taxon>Eukaryota</taxon>
        <taxon>Fungi</taxon>
        <taxon>Dikarya</taxon>
        <taxon>Basidiomycota</taxon>
        <taxon>Agaricomycotina</taxon>
        <taxon>Agaricomycetes</taxon>
        <taxon>Polyporales</taxon>
        <taxon>Meripilaceae</taxon>
        <taxon>Meripilus</taxon>
    </lineage>
</organism>
<name>A0AAD5V7J3_9APHY</name>
<protein>
    <submittedName>
        <fullName evidence="1">Uncharacterized protein</fullName>
    </submittedName>
</protein>
<dbReference type="EMBL" id="JANAWD010000120">
    <property type="protein sequence ID" value="KAJ3486477.1"/>
    <property type="molecule type" value="Genomic_DNA"/>
</dbReference>
<dbReference type="Proteomes" id="UP001212997">
    <property type="component" value="Unassembled WGS sequence"/>
</dbReference>
<reference evidence="1" key="1">
    <citation type="submission" date="2022-07" db="EMBL/GenBank/DDBJ databases">
        <title>Genome Sequence of Physisporinus lineatus.</title>
        <authorList>
            <person name="Buettner E."/>
        </authorList>
    </citation>
    <scope>NUCLEOTIDE SEQUENCE</scope>
    <source>
        <strain evidence="1">VT162</strain>
    </source>
</reference>
<accession>A0AAD5V7J3</accession>
<sequence>MTAALPSVLHLASAPASLRIQGRCQYRPRFDFGYREVPWTFQTFEIELALITVGSELLSPHLLLNGTPFAVQLGNTATSVILLRSELSPEFGDPLLAAIEVDDSSILVPK</sequence>
<comment type="caution">
    <text evidence="1">The sequence shown here is derived from an EMBL/GenBank/DDBJ whole genome shotgun (WGS) entry which is preliminary data.</text>
</comment>
<gene>
    <name evidence="1" type="ORF">NLI96_g4215</name>
</gene>
<keyword evidence="2" id="KW-1185">Reference proteome</keyword>
<proteinExistence type="predicted"/>